<dbReference type="Proteomes" id="UP000230069">
    <property type="component" value="Unassembled WGS sequence"/>
</dbReference>
<dbReference type="GO" id="GO:0004857">
    <property type="term" value="F:enzyme inhibitor activity"/>
    <property type="evidence" value="ECO:0007669"/>
    <property type="project" value="InterPro"/>
</dbReference>
<dbReference type="NCBIfam" id="TIGR01614">
    <property type="entry name" value="PME_inhib"/>
    <property type="match status" value="1"/>
</dbReference>
<dbReference type="InterPro" id="IPR035513">
    <property type="entry name" value="Invertase/methylesterase_inhib"/>
</dbReference>
<protein>
    <recommendedName>
        <fullName evidence="1">Pectinesterase inhibitor domain-containing protein</fullName>
    </recommendedName>
</protein>
<keyword evidence="3" id="KW-1185">Reference proteome</keyword>
<evidence type="ECO:0000259" key="1">
    <source>
        <dbReference type="SMART" id="SM00856"/>
    </source>
</evidence>
<dbReference type="InParanoid" id="A0A2G5C260"/>
<evidence type="ECO:0000313" key="2">
    <source>
        <dbReference type="EMBL" id="PIA25378.1"/>
    </source>
</evidence>
<organism evidence="2 3">
    <name type="scientific">Aquilegia coerulea</name>
    <name type="common">Rocky mountain columbine</name>
    <dbReference type="NCBI Taxonomy" id="218851"/>
    <lineage>
        <taxon>Eukaryota</taxon>
        <taxon>Viridiplantae</taxon>
        <taxon>Streptophyta</taxon>
        <taxon>Embryophyta</taxon>
        <taxon>Tracheophyta</taxon>
        <taxon>Spermatophyta</taxon>
        <taxon>Magnoliopsida</taxon>
        <taxon>Ranunculales</taxon>
        <taxon>Ranunculaceae</taxon>
        <taxon>Thalictroideae</taxon>
        <taxon>Aquilegia</taxon>
    </lineage>
</organism>
<dbReference type="EMBL" id="KZ305133">
    <property type="protein sequence ID" value="PIA25378.1"/>
    <property type="molecule type" value="Genomic_DNA"/>
</dbReference>
<name>A0A2G5C260_AQUCA</name>
<dbReference type="AlphaFoldDB" id="A0A2G5C260"/>
<feature type="domain" description="Pectinesterase inhibitor" evidence="1">
    <location>
        <begin position="16"/>
        <end position="167"/>
    </location>
</feature>
<dbReference type="OrthoDB" id="1918674at2759"/>
<proteinExistence type="predicted"/>
<dbReference type="Gene3D" id="1.20.140.40">
    <property type="entry name" value="Invertase/pectin methylesterase inhibitor family protein"/>
    <property type="match status" value="1"/>
</dbReference>
<evidence type="ECO:0000313" key="3">
    <source>
        <dbReference type="Proteomes" id="UP000230069"/>
    </source>
</evidence>
<dbReference type="SMART" id="SM00856">
    <property type="entry name" value="PMEI"/>
    <property type="match status" value="1"/>
</dbReference>
<sequence length="173" mass="18895">MFSCLGAEGHSHVQDTTLQNVKDECYGAGATYYDLCVSSLSSEPRISKAGFADFPSFSMNISLENATSIRSNLKKILKNRSIDAATKETIELCIKKFDMAIDNVRSAISSFSLLVDPIEGSPAISFLISAQENVTICQQQLKSRGVLPALVPKLEISSHLIHTAYDLIMYALI</sequence>
<dbReference type="Pfam" id="PF04043">
    <property type="entry name" value="PMEI"/>
    <property type="match status" value="1"/>
</dbReference>
<reference evidence="2 3" key="1">
    <citation type="submission" date="2017-09" db="EMBL/GenBank/DDBJ databases">
        <title>WGS assembly of Aquilegia coerulea Goldsmith.</title>
        <authorList>
            <person name="Hodges S."/>
            <person name="Kramer E."/>
            <person name="Nordborg M."/>
            <person name="Tomkins J."/>
            <person name="Borevitz J."/>
            <person name="Derieg N."/>
            <person name="Yan J."/>
            <person name="Mihaltcheva S."/>
            <person name="Hayes R.D."/>
            <person name="Rokhsar D."/>
        </authorList>
    </citation>
    <scope>NUCLEOTIDE SEQUENCE [LARGE SCALE GENOMIC DNA]</scope>
    <source>
        <strain evidence="3">cv. Goldsmith</strain>
    </source>
</reference>
<dbReference type="InterPro" id="IPR006501">
    <property type="entry name" value="Pectinesterase_inhib_dom"/>
</dbReference>
<gene>
    <name evidence="2" type="ORF">AQUCO_11700001v1</name>
</gene>
<dbReference type="SUPFAM" id="SSF101148">
    <property type="entry name" value="Plant invertase/pectin methylesterase inhibitor"/>
    <property type="match status" value="1"/>
</dbReference>
<accession>A0A2G5C260</accession>